<dbReference type="SUPFAM" id="SSF54556">
    <property type="entry name" value="Chitinase insertion domain"/>
    <property type="match status" value="1"/>
</dbReference>
<dbReference type="InterPro" id="IPR017853">
    <property type="entry name" value="GH"/>
</dbReference>
<dbReference type="Gene3D" id="3.20.20.80">
    <property type="entry name" value="Glycosidases"/>
    <property type="match status" value="1"/>
</dbReference>
<dbReference type="PROSITE" id="PS51910">
    <property type="entry name" value="GH18_2"/>
    <property type="match status" value="1"/>
</dbReference>
<name>A0ABR4I145_9EURO</name>
<dbReference type="PANTHER" id="PTHR47700">
    <property type="entry name" value="V CHITINASE, PUTATIVE (AFU_ORTHOLOGUE AFUA_6G13720)-RELATED"/>
    <property type="match status" value="1"/>
</dbReference>
<evidence type="ECO:0000259" key="13">
    <source>
        <dbReference type="PROSITE" id="PS51910"/>
    </source>
</evidence>
<feature type="domain" description="GH18" evidence="13">
    <location>
        <begin position="1"/>
        <end position="253"/>
    </location>
</feature>
<dbReference type="Proteomes" id="UP001610335">
    <property type="component" value="Unassembled WGS sequence"/>
</dbReference>
<feature type="region of interest" description="Disordered" evidence="12">
    <location>
        <begin position="443"/>
        <end position="480"/>
    </location>
</feature>
<dbReference type="InterPro" id="IPR029070">
    <property type="entry name" value="Chitinase_insertion_sf"/>
</dbReference>
<organism evidence="14 15">
    <name type="scientific">Aspergillus cavernicola</name>
    <dbReference type="NCBI Taxonomy" id="176166"/>
    <lineage>
        <taxon>Eukaryota</taxon>
        <taxon>Fungi</taxon>
        <taxon>Dikarya</taxon>
        <taxon>Ascomycota</taxon>
        <taxon>Pezizomycotina</taxon>
        <taxon>Eurotiomycetes</taxon>
        <taxon>Eurotiomycetidae</taxon>
        <taxon>Eurotiales</taxon>
        <taxon>Aspergillaceae</taxon>
        <taxon>Aspergillus</taxon>
        <taxon>Aspergillus subgen. Nidulantes</taxon>
    </lineage>
</organism>
<keyword evidence="10" id="KW-0624">Polysaccharide degradation</keyword>
<dbReference type="EMBL" id="JBFXLS010000063">
    <property type="protein sequence ID" value="KAL2821415.1"/>
    <property type="molecule type" value="Genomic_DNA"/>
</dbReference>
<keyword evidence="5 11" id="KW-0378">Hydrolase</keyword>
<dbReference type="EC" id="3.2.1.14" evidence="3"/>
<protein>
    <recommendedName>
        <fullName evidence="3">chitinase</fullName>
        <ecNumber evidence="3">3.2.1.14</ecNumber>
    </recommendedName>
</protein>
<comment type="caution">
    <text evidence="14">The sequence shown here is derived from an EMBL/GenBank/DDBJ whole genome shotgun (WGS) entry which is preliminary data.</text>
</comment>
<dbReference type="InterPro" id="IPR053214">
    <property type="entry name" value="LysM12-like"/>
</dbReference>
<dbReference type="GO" id="GO:0016787">
    <property type="term" value="F:hydrolase activity"/>
    <property type="evidence" value="ECO:0007669"/>
    <property type="project" value="UniProtKB-KW"/>
</dbReference>
<accession>A0ABR4I145</accession>
<evidence type="ECO:0000256" key="3">
    <source>
        <dbReference type="ARBA" id="ARBA00012729"/>
    </source>
</evidence>
<evidence type="ECO:0000256" key="7">
    <source>
        <dbReference type="ARBA" id="ARBA00023026"/>
    </source>
</evidence>
<sequence length="837" mass="93260">MQTWGFDGVDLDWEYPGADDRGGSSADTVNFAKLLQDMKKDFQGEYGISVTLPASYWYLRWFDLQGMQKNVDFLNIMTYDIHGVWDSSNKHTGPYVRPHTNITEIKQGLDLLWRNDVDPSLVNLGLGWYGRSFTLKDPSCNKPDSDCIFSYGGKAGECTKSSGTLSNSEIQRIIANNNLTPTLDREAAVKWITWGTDQWASYDDGETIQMKMAEANNYASGQLMVFLLVMQRCSGIRRNQERAATIANSCYWTFCGGQCIQGYTSHAHAKGQVPNINGDVSCTDNTVSTLCCAPGTTIGTCSWHGWNGVGMPCSTDYCPSGTEMVAMNTNSYMEDMELQQNSNLTCNGGAQLYCCSGFEPSQIANTDSLSLLGDYRISDDGQTELSEKASVAENVIGGLACVLAGLAIFAGEVTKTEAIVQSFVGVILVARCAKMFAGGPDEGTHAHSFQDDGAAGIGMQRPKSSKPADQGTPKKAKNKFGRYTQARYGKNIKNCETTYTCEYGLGFDEICDNMRWAIEKGFGGNQVYNRQLGAENKPTYQENWRNERGEEYRKEAMRPPGWEEFPFASLKESAGGAYQVVRFVNEVVNSGHSRDWGFWLRAEWAPCSRLREEQGIVPPEPPITMTWSFEEDDKRLKANTLIPHFVEAYGFNSQGDVECFPTYSYDAADGRMVTTTLTDYGFRALPDDPLFSYPYEYPFNNFKRPPTADNPVDIYDINWLKVKRDIALGVLNQTLPLSAIEEAKRAADFAAGGDSIHLAEPTATDAADFTFPMQTDKAGHSWQASREHMPAETGHQVLDTEEEEENDSRMMRRRKQHLQDHQRGYGHGHGHGHQYPR</sequence>
<keyword evidence="7" id="KW-0843">Virulence</keyword>
<dbReference type="InterPro" id="IPR011583">
    <property type="entry name" value="Chitinase_II/V-like_cat"/>
</dbReference>
<gene>
    <name evidence="14" type="ORF">BDW59DRAFT_164150</name>
</gene>
<evidence type="ECO:0000256" key="6">
    <source>
        <dbReference type="ARBA" id="ARBA00023024"/>
    </source>
</evidence>
<comment type="catalytic activity">
    <reaction evidence="1">
        <text>Random endo-hydrolysis of N-acetyl-beta-D-glucosaminide (1-&gt;4)-beta-linkages in chitin and chitodextrins.</text>
        <dbReference type="EC" id="3.2.1.14"/>
    </reaction>
</comment>
<evidence type="ECO:0000256" key="2">
    <source>
        <dbReference type="ARBA" id="ARBA00008682"/>
    </source>
</evidence>
<keyword evidence="4" id="KW-0147">Chitin-binding</keyword>
<keyword evidence="9 11" id="KW-0326">Glycosidase</keyword>
<dbReference type="PANTHER" id="PTHR47700:SF2">
    <property type="entry name" value="CHITINASE"/>
    <property type="match status" value="1"/>
</dbReference>
<evidence type="ECO:0000256" key="11">
    <source>
        <dbReference type="RuleBase" id="RU000489"/>
    </source>
</evidence>
<evidence type="ECO:0000256" key="12">
    <source>
        <dbReference type="SAM" id="MobiDB-lite"/>
    </source>
</evidence>
<keyword evidence="6" id="KW-0146">Chitin degradation</keyword>
<dbReference type="Pfam" id="PF00704">
    <property type="entry name" value="Glyco_hydro_18"/>
    <property type="match status" value="1"/>
</dbReference>
<evidence type="ECO:0000313" key="14">
    <source>
        <dbReference type="EMBL" id="KAL2821415.1"/>
    </source>
</evidence>
<feature type="compositionally biased region" description="Basic residues" evidence="12">
    <location>
        <begin position="824"/>
        <end position="837"/>
    </location>
</feature>
<dbReference type="InterPro" id="IPR001579">
    <property type="entry name" value="Glyco_hydro_18_chit_AS"/>
</dbReference>
<dbReference type="PROSITE" id="PS01095">
    <property type="entry name" value="GH18_1"/>
    <property type="match status" value="1"/>
</dbReference>
<dbReference type="InterPro" id="IPR001223">
    <property type="entry name" value="Glyco_hydro18_cat"/>
</dbReference>
<evidence type="ECO:0000256" key="10">
    <source>
        <dbReference type="ARBA" id="ARBA00023326"/>
    </source>
</evidence>
<evidence type="ECO:0000256" key="4">
    <source>
        <dbReference type="ARBA" id="ARBA00022669"/>
    </source>
</evidence>
<evidence type="ECO:0000313" key="15">
    <source>
        <dbReference type="Proteomes" id="UP001610335"/>
    </source>
</evidence>
<feature type="region of interest" description="Disordered" evidence="12">
    <location>
        <begin position="776"/>
        <end position="837"/>
    </location>
</feature>
<evidence type="ECO:0000256" key="8">
    <source>
        <dbReference type="ARBA" id="ARBA00023277"/>
    </source>
</evidence>
<keyword evidence="8" id="KW-0119">Carbohydrate metabolism</keyword>
<dbReference type="Gene3D" id="3.10.50.10">
    <property type="match status" value="1"/>
</dbReference>
<dbReference type="SMART" id="SM00636">
    <property type="entry name" value="Glyco_18"/>
    <property type="match status" value="1"/>
</dbReference>
<keyword evidence="15" id="KW-1185">Reference proteome</keyword>
<proteinExistence type="inferred from homology"/>
<evidence type="ECO:0000256" key="9">
    <source>
        <dbReference type="ARBA" id="ARBA00023295"/>
    </source>
</evidence>
<comment type="similarity">
    <text evidence="2">Belongs to the glycosyl hydrolase 18 family. Chitinase class V subfamily.</text>
</comment>
<dbReference type="SUPFAM" id="SSF51445">
    <property type="entry name" value="(Trans)glycosidases"/>
    <property type="match status" value="1"/>
</dbReference>
<reference evidence="14 15" key="1">
    <citation type="submission" date="2024-07" db="EMBL/GenBank/DDBJ databases">
        <title>Section-level genome sequencing and comparative genomics of Aspergillus sections Usti and Cavernicolus.</title>
        <authorList>
            <consortium name="Lawrence Berkeley National Laboratory"/>
            <person name="Nybo J.L."/>
            <person name="Vesth T.C."/>
            <person name="Theobald S."/>
            <person name="Frisvad J.C."/>
            <person name="Larsen T.O."/>
            <person name="Kjaerboelling I."/>
            <person name="Rothschild-Mancinelli K."/>
            <person name="Lyhne E.K."/>
            <person name="Kogle M.E."/>
            <person name="Barry K."/>
            <person name="Clum A."/>
            <person name="Na H."/>
            <person name="Ledsgaard L."/>
            <person name="Lin J."/>
            <person name="Lipzen A."/>
            <person name="Kuo A."/>
            <person name="Riley R."/>
            <person name="Mondo S."/>
            <person name="LaButti K."/>
            <person name="Haridas S."/>
            <person name="Pangalinan J."/>
            <person name="Salamov A.A."/>
            <person name="Simmons B.A."/>
            <person name="Magnuson J.K."/>
            <person name="Chen J."/>
            <person name="Drula E."/>
            <person name="Henrissat B."/>
            <person name="Wiebenga A."/>
            <person name="Lubbers R.J."/>
            <person name="Gomes A.C."/>
            <person name="Makela M.R."/>
            <person name="Stajich J."/>
            <person name="Grigoriev I.V."/>
            <person name="Mortensen U.H."/>
            <person name="De vries R.P."/>
            <person name="Baker S.E."/>
            <person name="Andersen M.R."/>
        </authorList>
    </citation>
    <scope>NUCLEOTIDE SEQUENCE [LARGE SCALE GENOMIC DNA]</scope>
    <source>
        <strain evidence="14 15">CBS 600.67</strain>
    </source>
</reference>
<evidence type="ECO:0000256" key="1">
    <source>
        <dbReference type="ARBA" id="ARBA00000822"/>
    </source>
</evidence>
<evidence type="ECO:0000256" key="5">
    <source>
        <dbReference type="ARBA" id="ARBA00022801"/>
    </source>
</evidence>